<dbReference type="Proteomes" id="UP001187734">
    <property type="component" value="Unassembled WGS sequence"/>
</dbReference>
<dbReference type="SUPFAM" id="SSF50370">
    <property type="entry name" value="Ricin B-like lectins"/>
    <property type="match status" value="1"/>
</dbReference>
<evidence type="ECO:0000313" key="3">
    <source>
        <dbReference type="Proteomes" id="UP001187734"/>
    </source>
</evidence>
<organism evidence="2 3">
    <name type="scientific">Fusarium torulosum</name>
    <dbReference type="NCBI Taxonomy" id="33205"/>
    <lineage>
        <taxon>Eukaryota</taxon>
        <taxon>Fungi</taxon>
        <taxon>Dikarya</taxon>
        <taxon>Ascomycota</taxon>
        <taxon>Pezizomycotina</taxon>
        <taxon>Sordariomycetes</taxon>
        <taxon>Hypocreomycetidae</taxon>
        <taxon>Hypocreales</taxon>
        <taxon>Nectriaceae</taxon>
        <taxon>Fusarium</taxon>
    </lineage>
</organism>
<dbReference type="Gene3D" id="2.80.10.50">
    <property type="match status" value="1"/>
</dbReference>
<sequence>MIDPNDLDGREVRFINFATGNGMTLDSHERNPPDGKNVWSWNLITDTNQRWKLEIKEGKGSETPVFMIKSVKSPSKCLDLHYGDSADNTKITGWQFGSGLNEHQLWYIHTRGNWADKGQIVNIAETKNKATLYCLTGEQKKLFRHCRQDYNGLKIVSNRETTYEQDTILSFSWLVPLHHINMKARVSGIRCLVRIFKSPEMSNAPPCFAFGGVIDIKGVGGKFIECDEVVLDLSRPIPDLNHYPIPEAPDHDVPEAPDQ</sequence>
<protein>
    <recommendedName>
        <fullName evidence="1">Ricin B lectin domain-containing protein</fullName>
    </recommendedName>
</protein>
<dbReference type="InterPro" id="IPR000772">
    <property type="entry name" value="Ricin_B_lectin"/>
</dbReference>
<gene>
    <name evidence="2" type="ORF">FTOL_07026</name>
</gene>
<accession>A0AAE8SJ06</accession>
<proteinExistence type="predicted"/>
<evidence type="ECO:0000259" key="1">
    <source>
        <dbReference type="Pfam" id="PF14200"/>
    </source>
</evidence>
<evidence type="ECO:0000313" key="2">
    <source>
        <dbReference type="EMBL" id="SPJ78636.1"/>
    </source>
</evidence>
<name>A0AAE8SJ06_9HYPO</name>
<dbReference type="AlphaFoldDB" id="A0AAE8SJ06"/>
<comment type="caution">
    <text evidence="2">The sequence shown here is derived from an EMBL/GenBank/DDBJ whole genome shotgun (WGS) entry which is preliminary data.</text>
</comment>
<dbReference type="EMBL" id="ONZP01000234">
    <property type="protein sequence ID" value="SPJ78636.1"/>
    <property type="molecule type" value="Genomic_DNA"/>
</dbReference>
<reference evidence="2" key="1">
    <citation type="submission" date="2018-03" db="EMBL/GenBank/DDBJ databases">
        <authorList>
            <person name="Guldener U."/>
        </authorList>
    </citation>
    <scope>NUCLEOTIDE SEQUENCE</scope>
</reference>
<dbReference type="PROSITE" id="PS50231">
    <property type="entry name" value="RICIN_B_LECTIN"/>
    <property type="match status" value="1"/>
</dbReference>
<dbReference type="Pfam" id="PF14200">
    <property type="entry name" value="RicinB_lectin_2"/>
    <property type="match status" value="1"/>
</dbReference>
<keyword evidence="3" id="KW-1185">Reference proteome</keyword>
<dbReference type="InterPro" id="IPR035992">
    <property type="entry name" value="Ricin_B-like_lectins"/>
</dbReference>
<feature type="domain" description="Ricin B lectin" evidence="1">
    <location>
        <begin position="11"/>
        <end position="94"/>
    </location>
</feature>